<sequence>MDHSLCRCLRHDFYGESPCSWGGPFAPPIFSSSWHGCFPIPGGLLISIPRGCSPVPRGPFLPRTLRAISCTKPKGYLPPKSPYRGTPKGSGPLDSRKGWRGRDGYALTVRCAWIALSLSGTRFTSAGGFSPIPWGPRNLQAGYLNP</sequence>
<evidence type="ECO:0000313" key="2">
    <source>
        <dbReference type="EMBL" id="AEI39491.1"/>
    </source>
</evidence>
<dbReference type="PATRIC" id="fig|1036673.3.peg.804"/>
<gene>
    <name evidence="2" type="ordered locus">KNP414_00901</name>
</gene>
<dbReference type="EMBL" id="CP002869">
    <property type="protein sequence ID" value="AEI39491.1"/>
    <property type="molecule type" value="Genomic_DNA"/>
</dbReference>
<name>F8F7K6_PAEMK</name>
<proteinExistence type="predicted"/>
<dbReference type="KEGG" id="pms:KNP414_00901"/>
<reference evidence="2 3" key="2">
    <citation type="journal article" date="2013" name="Genome Announc.">
        <title>Genome Sequence of Growth-Improving Paenibacillus mucilaginosus Strain KNP414.</title>
        <authorList>
            <person name="Lu J.J."/>
            <person name="Wang J.F."/>
            <person name="Hu X.F."/>
        </authorList>
    </citation>
    <scope>NUCLEOTIDE SEQUENCE [LARGE SCALE GENOMIC DNA]</scope>
    <source>
        <strain evidence="2 3">KNP414</strain>
    </source>
</reference>
<dbReference type="HOGENOM" id="CLU_1775612_0_0_9"/>
<evidence type="ECO:0000256" key="1">
    <source>
        <dbReference type="SAM" id="MobiDB-lite"/>
    </source>
</evidence>
<reference evidence="3" key="1">
    <citation type="submission" date="2011-06" db="EMBL/GenBank/DDBJ databases">
        <title>Complete genome sequence of Paenibacillus mucilaginosus KNP414.</title>
        <authorList>
            <person name="Wang J."/>
            <person name="Hu S."/>
            <person name="Hu X."/>
            <person name="Zhang B."/>
            <person name="Dong D."/>
            <person name="Zhang S."/>
            <person name="Zhao K."/>
            <person name="Wu D."/>
        </authorList>
    </citation>
    <scope>NUCLEOTIDE SEQUENCE [LARGE SCALE GENOMIC DNA]</scope>
    <source>
        <strain evidence="3">KNP414</strain>
    </source>
</reference>
<accession>F8F7K6</accession>
<protein>
    <submittedName>
        <fullName evidence="2">Uncharacterized protein</fullName>
    </submittedName>
</protein>
<organism evidence="2 3">
    <name type="scientific">Paenibacillus mucilaginosus (strain KNP414)</name>
    <dbReference type="NCBI Taxonomy" id="1036673"/>
    <lineage>
        <taxon>Bacteria</taxon>
        <taxon>Bacillati</taxon>
        <taxon>Bacillota</taxon>
        <taxon>Bacilli</taxon>
        <taxon>Bacillales</taxon>
        <taxon>Paenibacillaceae</taxon>
        <taxon>Paenibacillus</taxon>
    </lineage>
</organism>
<evidence type="ECO:0000313" key="3">
    <source>
        <dbReference type="Proteomes" id="UP000006620"/>
    </source>
</evidence>
<dbReference type="Proteomes" id="UP000006620">
    <property type="component" value="Chromosome"/>
</dbReference>
<dbReference type="AlphaFoldDB" id="F8F7K6"/>
<feature type="region of interest" description="Disordered" evidence="1">
    <location>
        <begin position="75"/>
        <end position="95"/>
    </location>
</feature>